<dbReference type="PANTHER" id="PTHR34978">
    <property type="entry name" value="POSSIBLE SENSOR-TRANSDUCER PROTEIN BLAR"/>
    <property type="match status" value="1"/>
</dbReference>
<dbReference type="PANTHER" id="PTHR34978:SF3">
    <property type="entry name" value="SLR0241 PROTEIN"/>
    <property type="match status" value="1"/>
</dbReference>
<dbReference type="InterPro" id="IPR052173">
    <property type="entry name" value="Beta-lactam_resp_regulator"/>
</dbReference>
<sequence>MDILSRAFLLFVDATFASSAVALVVMVVLKLFRHRLTPRIRHIIWLIVLVRMLVPVLPASPISMFSLLDIGTRLEQSFSAQKPEPQAATTDLQQTIPLPIPPTPIEKLPADNKGPSEERTSDENRIGHLQTPSTYPAAVQIASVVWLTGVIGFMLYLSTFLVRMQLKRKELRLVTEPHILSIMIKSCRLYGLQKPIPVYTGNFVSSPFVSGLFRPYIYLPEGICKDFGDDQLFHIFSHELAHYKRKDIVLNAISSFTLAIHWMNPLAWLSIRQMKAEQELACDAYVLELLGEAEAVPYGMTVIEGVKRYSSNRQPHLLSFYGAKTELERRIHMIKSFKQGSYKLSVAAIACVAVLGAFTLTNASSTVIANSPKTEAVTSEAKDGGVQANKQEKVLFDPLDRTFNNLEKAVRLSDLPFKVPAVLPENTQMDRVSVSREKLDQPGVFKTTSVSISFERNGLVSLYARAGANDVESLLQEVKSWFEDHYTDIKEEKVLLKGREGREVLKATLTLQDSQEVVYVWIDQGIGYQLLHSGNLTEQESAALINSMKAPDQELFSRYVNPDLTDLPVYDTGDLERLLKPLDFTPKLPLQLPGSFTTNGPDLTTKINFSLPENEEDKKSKVFFMFFTSGERHSKEWKRVNFTQIKDNGIYDKVKKEGQIAYGQIDGQPFFVKVTPVSINGREVLKTNTYKIDGTLSPPTDPNLTSYLWKEGDVCYQAMFRDDGTDQLEVVRYLLNEKPVDLNKLRQ</sequence>
<feature type="transmembrane region" description="Helical" evidence="2">
    <location>
        <begin position="137"/>
        <end position="162"/>
    </location>
</feature>
<proteinExistence type="predicted"/>
<feature type="domain" description="Peptidase M56" evidence="3">
    <location>
        <begin position="11"/>
        <end position="334"/>
    </location>
</feature>
<feature type="transmembrane region" description="Helical" evidence="2">
    <location>
        <begin position="44"/>
        <end position="68"/>
    </location>
</feature>
<feature type="compositionally biased region" description="Basic and acidic residues" evidence="1">
    <location>
        <begin position="108"/>
        <end position="126"/>
    </location>
</feature>
<feature type="transmembrane region" description="Helical" evidence="2">
    <location>
        <begin position="6"/>
        <end position="32"/>
    </location>
</feature>
<evidence type="ECO:0000256" key="2">
    <source>
        <dbReference type="SAM" id="Phobius"/>
    </source>
</evidence>
<evidence type="ECO:0000313" key="4">
    <source>
        <dbReference type="EMBL" id="USG65486.1"/>
    </source>
</evidence>
<protein>
    <submittedName>
        <fullName evidence="4">M56 family metallopeptidase</fullName>
    </submittedName>
</protein>
<name>A0ABY4WLG3_9BACL</name>
<keyword evidence="2" id="KW-1133">Transmembrane helix</keyword>
<reference evidence="4" key="1">
    <citation type="submission" date="2022-06" db="EMBL/GenBank/DDBJ databases">
        <title>Genome sequencing of Brevibacillus sp. BB3-R1.</title>
        <authorList>
            <person name="Heo J."/>
            <person name="Lee D."/>
            <person name="Won M."/>
            <person name="Han B.-H."/>
            <person name="Hong S.-B."/>
            <person name="Kwon S.-W."/>
        </authorList>
    </citation>
    <scope>NUCLEOTIDE SEQUENCE</scope>
    <source>
        <strain evidence="4">BB3-R1</strain>
    </source>
</reference>
<evidence type="ECO:0000313" key="5">
    <source>
        <dbReference type="Proteomes" id="UP001056500"/>
    </source>
</evidence>
<dbReference type="RefSeq" id="WP_251872568.1">
    <property type="nucleotide sequence ID" value="NZ_CP098755.1"/>
</dbReference>
<accession>A0ABY4WLG3</accession>
<dbReference type="Proteomes" id="UP001056500">
    <property type="component" value="Chromosome"/>
</dbReference>
<keyword evidence="2" id="KW-0472">Membrane</keyword>
<evidence type="ECO:0000256" key="1">
    <source>
        <dbReference type="SAM" id="MobiDB-lite"/>
    </source>
</evidence>
<keyword evidence="2" id="KW-0812">Transmembrane</keyword>
<evidence type="ECO:0000259" key="3">
    <source>
        <dbReference type="Pfam" id="PF05569"/>
    </source>
</evidence>
<dbReference type="InterPro" id="IPR008756">
    <property type="entry name" value="Peptidase_M56"/>
</dbReference>
<organism evidence="4 5">
    <name type="scientific">Brevibacillus ruminantium</name>
    <dbReference type="NCBI Taxonomy" id="2950604"/>
    <lineage>
        <taxon>Bacteria</taxon>
        <taxon>Bacillati</taxon>
        <taxon>Bacillota</taxon>
        <taxon>Bacilli</taxon>
        <taxon>Bacillales</taxon>
        <taxon>Paenibacillaceae</taxon>
        <taxon>Brevibacillus</taxon>
    </lineage>
</organism>
<gene>
    <name evidence="4" type="ORF">NDK47_25835</name>
</gene>
<dbReference type="Pfam" id="PF05569">
    <property type="entry name" value="Peptidase_M56"/>
    <property type="match status" value="1"/>
</dbReference>
<keyword evidence="5" id="KW-1185">Reference proteome</keyword>
<dbReference type="CDD" id="cd07341">
    <property type="entry name" value="M56_BlaR1_MecR1_like"/>
    <property type="match status" value="1"/>
</dbReference>
<dbReference type="EMBL" id="CP098755">
    <property type="protein sequence ID" value="USG65486.1"/>
    <property type="molecule type" value="Genomic_DNA"/>
</dbReference>
<feature type="region of interest" description="Disordered" evidence="1">
    <location>
        <begin position="79"/>
        <end position="129"/>
    </location>
</feature>